<sequence>VSREGAAGLYAGIQAPLPFVAVFNATLFAANSTMRKVVGKGRPDDDLSIAQIGLAGAGAGAAVSFVACPTELVKCRLQAQPGAFNGAIDCTRQVVANRGMGGLFTGMGATMVREMPGNALMFMTYNATMRALCSPGQATKDLSASQLMFAGGMAGLAFWMPCYPIDFAKTLIQTDSETNPRYRGLLDCMRKTVKAEGVGGLYKGIGPCLARAVPANAVTFLIYQWTLQLLGHS</sequence>
<dbReference type="SUPFAM" id="SSF103506">
    <property type="entry name" value="Mitochondrial carrier"/>
    <property type="match status" value="1"/>
</dbReference>
<dbReference type="PANTHER" id="PTHR45624:SF12">
    <property type="entry name" value="MITOCHONDRIAL ORNITHINE TRANSPORTER 1"/>
    <property type="match status" value="1"/>
</dbReference>
<organism evidence="11 12">
    <name type="scientific">Chondrus crispus</name>
    <name type="common">Carrageen Irish moss</name>
    <name type="synonym">Polymorpha crispa</name>
    <dbReference type="NCBI Taxonomy" id="2769"/>
    <lineage>
        <taxon>Eukaryota</taxon>
        <taxon>Rhodophyta</taxon>
        <taxon>Florideophyceae</taxon>
        <taxon>Rhodymeniophycidae</taxon>
        <taxon>Gigartinales</taxon>
        <taxon>Gigartinaceae</taxon>
        <taxon>Chondrus</taxon>
    </lineage>
</organism>
<dbReference type="Gramene" id="CDF35892">
    <property type="protein sequence ID" value="CDF35892"/>
    <property type="gene ID" value="CHC_T00009209001"/>
</dbReference>
<keyword evidence="7" id="KW-0496">Mitochondrion</keyword>
<dbReference type="Proteomes" id="UP000012073">
    <property type="component" value="Unassembled WGS sequence"/>
</dbReference>
<evidence type="ECO:0000313" key="11">
    <source>
        <dbReference type="EMBL" id="CDF35892.1"/>
    </source>
</evidence>
<dbReference type="PANTHER" id="PTHR45624">
    <property type="entry name" value="MITOCHONDRIAL BASIC AMINO ACIDS TRANSPORTER-RELATED"/>
    <property type="match status" value="1"/>
</dbReference>
<evidence type="ECO:0000313" key="12">
    <source>
        <dbReference type="Proteomes" id="UP000012073"/>
    </source>
</evidence>
<feature type="repeat" description="Solcar" evidence="9">
    <location>
        <begin position="47"/>
        <end position="131"/>
    </location>
</feature>
<name>R7QBL3_CHOCR</name>
<keyword evidence="4 9" id="KW-0812">Transmembrane</keyword>
<dbReference type="OrthoDB" id="14252at2759"/>
<evidence type="ECO:0000256" key="10">
    <source>
        <dbReference type="RuleBase" id="RU000488"/>
    </source>
</evidence>
<keyword evidence="6" id="KW-1133">Transmembrane helix</keyword>
<dbReference type="OMA" id="AFVMNSA"/>
<dbReference type="Gene3D" id="1.50.40.10">
    <property type="entry name" value="Mitochondrial carrier domain"/>
    <property type="match status" value="1"/>
</dbReference>
<dbReference type="GO" id="GO:0031966">
    <property type="term" value="C:mitochondrial membrane"/>
    <property type="evidence" value="ECO:0007669"/>
    <property type="project" value="UniProtKB-SubCell"/>
</dbReference>
<comment type="similarity">
    <text evidence="2 10">Belongs to the mitochondrial carrier (TC 2.A.29) family.</text>
</comment>
<keyword evidence="5" id="KW-0677">Repeat</keyword>
<evidence type="ECO:0000256" key="8">
    <source>
        <dbReference type="ARBA" id="ARBA00023136"/>
    </source>
</evidence>
<evidence type="ECO:0000256" key="9">
    <source>
        <dbReference type="PROSITE-ProRule" id="PRU00282"/>
    </source>
</evidence>
<dbReference type="GO" id="GO:0000064">
    <property type="term" value="F:L-ornithine transmembrane transporter activity"/>
    <property type="evidence" value="ECO:0007669"/>
    <property type="project" value="TreeGrafter"/>
</dbReference>
<evidence type="ECO:0000256" key="1">
    <source>
        <dbReference type="ARBA" id="ARBA00004225"/>
    </source>
</evidence>
<proteinExistence type="inferred from homology"/>
<feature type="repeat" description="Solcar" evidence="9">
    <location>
        <begin position="142"/>
        <end position="229"/>
    </location>
</feature>
<feature type="non-terminal residue" evidence="11">
    <location>
        <position position="1"/>
    </location>
</feature>
<dbReference type="GO" id="GO:1990575">
    <property type="term" value="P:mitochondrial L-ornithine transmembrane transport"/>
    <property type="evidence" value="ECO:0007669"/>
    <property type="project" value="TreeGrafter"/>
</dbReference>
<dbReference type="InterPro" id="IPR002067">
    <property type="entry name" value="MCP"/>
</dbReference>
<keyword evidence="3 10" id="KW-0813">Transport</keyword>
<protein>
    <submittedName>
        <fullName evidence="11">Putative carnitine/acylcarnitine translocase</fullName>
    </submittedName>
</protein>
<reference evidence="12" key="1">
    <citation type="journal article" date="2013" name="Proc. Natl. Acad. Sci. U.S.A.">
        <title>Genome structure and metabolic features in the red seaweed Chondrus crispus shed light on evolution of the Archaeplastida.</title>
        <authorList>
            <person name="Collen J."/>
            <person name="Porcel B."/>
            <person name="Carre W."/>
            <person name="Ball S.G."/>
            <person name="Chaparro C."/>
            <person name="Tonon T."/>
            <person name="Barbeyron T."/>
            <person name="Michel G."/>
            <person name="Noel B."/>
            <person name="Valentin K."/>
            <person name="Elias M."/>
            <person name="Artiguenave F."/>
            <person name="Arun A."/>
            <person name="Aury J.M."/>
            <person name="Barbosa-Neto J.F."/>
            <person name="Bothwell J.H."/>
            <person name="Bouget F.Y."/>
            <person name="Brillet L."/>
            <person name="Cabello-Hurtado F."/>
            <person name="Capella-Gutierrez S."/>
            <person name="Charrier B."/>
            <person name="Cladiere L."/>
            <person name="Cock J.M."/>
            <person name="Coelho S.M."/>
            <person name="Colleoni C."/>
            <person name="Czjzek M."/>
            <person name="Da Silva C."/>
            <person name="Delage L."/>
            <person name="Denoeud F."/>
            <person name="Deschamps P."/>
            <person name="Dittami S.M."/>
            <person name="Gabaldon T."/>
            <person name="Gachon C.M."/>
            <person name="Groisillier A."/>
            <person name="Herve C."/>
            <person name="Jabbari K."/>
            <person name="Katinka M."/>
            <person name="Kloareg B."/>
            <person name="Kowalczyk N."/>
            <person name="Labadie K."/>
            <person name="Leblanc C."/>
            <person name="Lopez P.J."/>
            <person name="McLachlan D.H."/>
            <person name="Meslet-Cladiere L."/>
            <person name="Moustafa A."/>
            <person name="Nehr Z."/>
            <person name="Nyvall Collen P."/>
            <person name="Panaud O."/>
            <person name="Partensky F."/>
            <person name="Poulain J."/>
            <person name="Rensing S.A."/>
            <person name="Rousvoal S."/>
            <person name="Samson G."/>
            <person name="Symeonidi A."/>
            <person name="Weissenbach J."/>
            <person name="Zambounis A."/>
            <person name="Wincker P."/>
            <person name="Boyen C."/>
        </authorList>
    </citation>
    <scope>NUCLEOTIDE SEQUENCE [LARGE SCALE GENOMIC DNA]</scope>
    <source>
        <strain evidence="12">cv. Stackhouse</strain>
    </source>
</reference>
<evidence type="ECO:0000256" key="3">
    <source>
        <dbReference type="ARBA" id="ARBA00022448"/>
    </source>
</evidence>
<dbReference type="EMBL" id="HG001750">
    <property type="protein sequence ID" value="CDF35892.1"/>
    <property type="molecule type" value="Genomic_DNA"/>
</dbReference>
<dbReference type="AlphaFoldDB" id="R7QBL3"/>
<dbReference type="InterPro" id="IPR050567">
    <property type="entry name" value="Mitochondrial_Carrier"/>
</dbReference>
<dbReference type="RefSeq" id="XP_005715711.1">
    <property type="nucleotide sequence ID" value="XM_005715654.1"/>
</dbReference>
<dbReference type="InterPro" id="IPR023395">
    <property type="entry name" value="MCP_dom_sf"/>
</dbReference>
<dbReference type="Pfam" id="PF00153">
    <property type="entry name" value="Mito_carr"/>
    <property type="match status" value="2"/>
</dbReference>
<keyword evidence="12" id="KW-1185">Reference proteome</keyword>
<evidence type="ECO:0000256" key="7">
    <source>
        <dbReference type="ARBA" id="ARBA00023128"/>
    </source>
</evidence>
<evidence type="ECO:0000256" key="5">
    <source>
        <dbReference type="ARBA" id="ARBA00022737"/>
    </source>
</evidence>
<gene>
    <name evidence="11" type="ORF">CHC_T00009209001</name>
</gene>
<dbReference type="GeneID" id="17323421"/>
<evidence type="ECO:0000256" key="2">
    <source>
        <dbReference type="ARBA" id="ARBA00006375"/>
    </source>
</evidence>
<evidence type="ECO:0000256" key="4">
    <source>
        <dbReference type="ARBA" id="ARBA00022692"/>
    </source>
</evidence>
<dbReference type="KEGG" id="ccp:CHC_T00009209001"/>
<comment type="subcellular location">
    <subcellularLocation>
        <location evidence="1">Mitochondrion membrane</location>
        <topology evidence="1">Multi-pass membrane protein</topology>
    </subcellularLocation>
</comment>
<dbReference type="PRINTS" id="PR00926">
    <property type="entry name" value="MITOCARRIER"/>
</dbReference>
<accession>R7QBL3</accession>
<dbReference type="PROSITE" id="PS50920">
    <property type="entry name" value="SOLCAR"/>
    <property type="match status" value="2"/>
</dbReference>
<evidence type="ECO:0000256" key="6">
    <source>
        <dbReference type="ARBA" id="ARBA00022989"/>
    </source>
</evidence>
<dbReference type="InterPro" id="IPR018108">
    <property type="entry name" value="MCP_transmembrane"/>
</dbReference>
<keyword evidence="8 9" id="KW-0472">Membrane</keyword>